<dbReference type="EMBL" id="CP144089">
    <property type="protein sequence ID" value="WWD03912.1"/>
    <property type="molecule type" value="Genomic_DNA"/>
</dbReference>
<evidence type="ECO:0000256" key="2">
    <source>
        <dbReference type="SAM" id="MobiDB-lite"/>
    </source>
</evidence>
<dbReference type="AlphaFoldDB" id="A0AAX4KBQ8"/>
<protein>
    <recommendedName>
        <fullName evidence="5">Hyaluronan-mediated motility receptor C-terminal domain-containing protein</fullName>
    </recommendedName>
</protein>
<accession>A0AAX4KBQ8</accession>
<organism evidence="3 4">
    <name type="scientific">Kwoniella europaea PYCC6329</name>
    <dbReference type="NCBI Taxonomy" id="1423913"/>
    <lineage>
        <taxon>Eukaryota</taxon>
        <taxon>Fungi</taxon>
        <taxon>Dikarya</taxon>
        <taxon>Basidiomycota</taxon>
        <taxon>Agaricomycotina</taxon>
        <taxon>Tremellomycetes</taxon>
        <taxon>Tremellales</taxon>
        <taxon>Cryptococcaceae</taxon>
        <taxon>Kwoniella</taxon>
    </lineage>
</organism>
<dbReference type="KEGG" id="ker:91100774"/>
<evidence type="ECO:0000256" key="1">
    <source>
        <dbReference type="SAM" id="Coils"/>
    </source>
</evidence>
<evidence type="ECO:0008006" key="5">
    <source>
        <dbReference type="Google" id="ProtNLM"/>
    </source>
</evidence>
<feature type="coiled-coil region" evidence="1">
    <location>
        <begin position="531"/>
        <end position="565"/>
    </location>
</feature>
<proteinExistence type="predicted"/>
<evidence type="ECO:0000313" key="4">
    <source>
        <dbReference type="Proteomes" id="UP001358614"/>
    </source>
</evidence>
<feature type="compositionally biased region" description="Low complexity" evidence="2">
    <location>
        <begin position="124"/>
        <end position="139"/>
    </location>
</feature>
<name>A0AAX4KBQ8_9TREE</name>
<feature type="coiled-coil region" evidence="1">
    <location>
        <begin position="406"/>
        <end position="499"/>
    </location>
</feature>
<dbReference type="RefSeq" id="XP_066081879.1">
    <property type="nucleotide sequence ID" value="XM_066225782.1"/>
</dbReference>
<feature type="coiled-coil region" evidence="1">
    <location>
        <begin position="317"/>
        <end position="351"/>
    </location>
</feature>
<dbReference type="GeneID" id="91100774"/>
<keyword evidence="4" id="KW-1185">Reference proteome</keyword>
<reference evidence="3 4" key="1">
    <citation type="submission" date="2024-01" db="EMBL/GenBank/DDBJ databases">
        <title>Comparative genomics of Cryptococcus and Kwoniella reveals pathogenesis evolution and contrasting modes of karyotype evolution via chromosome fusion or intercentromeric recombination.</title>
        <authorList>
            <person name="Coelho M.A."/>
            <person name="David-Palma M."/>
            <person name="Shea T."/>
            <person name="Bowers K."/>
            <person name="McGinley-Smith S."/>
            <person name="Mohammad A.W."/>
            <person name="Gnirke A."/>
            <person name="Yurkov A.M."/>
            <person name="Nowrousian M."/>
            <person name="Sun S."/>
            <person name="Cuomo C.A."/>
            <person name="Heitman J."/>
        </authorList>
    </citation>
    <scope>NUCLEOTIDE SEQUENCE [LARGE SCALE GENOMIC DNA]</scope>
    <source>
        <strain evidence="3 4">PYCC6329</strain>
    </source>
</reference>
<dbReference type="Proteomes" id="UP001358614">
    <property type="component" value="Chromosome 1"/>
</dbReference>
<feature type="region of interest" description="Disordered" evidence="2">
    <location>
        <begin position="644"/>
        <end position="675"/>
    </location>
</feature>
<evidence type="ECO:0000313" key="3">
    <source>
        <dbReference type="EMBL" id="WWD03912.1"/>
    </source>
</evidence>
<feature type="coiled-coil region" evidence="1">
    <location>
        <begin position="203"/>
        <end position="282"/>
    </location>
</feature>
<keyword evidence="1" id="KW-0175">Coiled coil</keyword>
<feature type="region of interest" description="Disordered" evidence="2">
    <location>
        <begin position="115"/>
        <end position="139"/>
    </location>
</feature>
<sequence>MATAHRQPLGLSNALNAQFQVSKHNDTAYQLKKARSEVYDEKRKRAEAEGSAEGWRKDLEMSKKEVESLKKDLERAKAKISRRDEMIKSLENNPASGLSPNAELERKLKDLVERHRVSKDKSQKQISSLQSESQSLQHTLSERTDELKILKDQNSVLEVENRQLTQHIESLKQASTDHALKVNTNRKETREYENERTIWKIEKHRLERHVSRLEGELDNLKSTISREKQKEERVVMREEELKMSNQDLQQVVANLREEVKEFDEVREENDRLQRLLEATSISYRLLYRGSVTKEKYQQLEGKWVETSTNALRWQEKAERLEGKLNRNREIIRDLQEQLKISKDERKLLSSMVQDMLQDRHNLRDELSSFIRSYSSSDSSVPLDQLPFLPVLDMAMTHNQLSTSHLINQLTSLRQEHTDLLKEYETTRESLVSSSTTLTALQRSYAELKSLHQALEESHTPCSGLLANLQLDLTTFRDEVVRLREEVKIAHEEMDKSNKQSRDDREALKRANEVVMRSKMAEEALDEEVKHLQEAYYESSKYEELYHELKEQYEILESREQAAVDEAERLGLENAELVGHNNEGQKINYVEGVRREMVMIKQELASTRHLLNISNDKIIKLENEIQAYKSIDPIDSGLNGIGLGSSRTKVMRRQPENGRLTVSRSKPRSVSGPVWR</sequence>
<gene>
    <name evidence="3" type="ORF">V865_001970</name>
</gene>